<evidence type="ECO:0000313" key="6">
    <source>
        <dbReference type="Proteomes" id="UP000308549"/>
    </source>
</evidence>
<reference evidence="5 6" key="1">
    <citation type="submission" date="2017-03" db="EMBL/GenBank/DDBJ databases">
        <title>Genomes of endolithic fungi from Antarctica.</title>
        <authorList>
            <person name="Coleine C."/>
            <person name="Masonjones S."/>
            <person name="Stajich J.E."/>
        </authorList>
    </citation>
    <scope>NUCLEOTIDE SEQUENCE [LARGE SCALE GENOMIC DNA]</scope>
    <source>
        <strain evidence="5 6">CCFEE 6315</strain>
    </source>
</reference>
<feature type="region of interest" description="Disordered" evidence="3">
    <location>
        <begin position="939"/>
        <end position="990"/>
    </location>
</feature>
<feature type="compositionally biased region" description="Basic residues" evidence="3">
    <location>
        <begin position="853"/>
        <end position="867"/>
    </location>
</feature>
<dbReference type="GO" id="GO:0031507">
    <property type="term" value="P:heterochromatin formation"/>
    <property type="evidence" value="ECO:0007669"/>
    <property type="project" value="TreeGrafter"/>
</dbReference>
<keyword evidence="1" id="KW-0805">Transcription regulation</keyword>
<dbReference type="PROSITE" id="PS50280">
    <property type="entry name" value="SET"/>
    <property type="match status" value="1"/>
</dbReference>
<keyword evidence="6" id="KW-1185">Reference proteome</keyword>
<dbReference type="InterPro" id="IPR001214">
    <property type="entry name" value="SET_dom"/>
</dbReference>
<dbReference type="SUPFAM" id="SSF82199">
    <property type="entry name" value="SET domain"/>
    <property type="match status" value="1"/>
</dbReference>
<proteinExistence type="predicted"/>
<feature type="region of interest" description="Disordered" evidence="3">
    <location>
        <begin position="123"/>
        <end position="144"/>
    </location>
</feature>
<dbReference type="GO" id="GO:0005634">
    <property type="term" value="C:nucleus"/>
    <property type="evidence" value="ECO:0007669"/>
    <property type="project" value="TreeGrafter"/>
</dbReference>
<dbReference type="EMBL" id="NAJL01000058">
    <property type="protein sequence ID" value="TKA23268.1"/>
    <property type="molecule type" value="Genomic_DNA"/>
</dbReference>
<dbReference type="OrthoDB" id="6141102at2759"/>
<dbReference type="PANTHER" id="PTHR45747:SF4">
    <property type="entry name" value="HISTONE-LYSINE N-METHYLTRANSFERASE E(Z)"/>
    <property type="match status" value="1"/>
</dbReference>
<dbReference type="AlphaFoldDB" id="A0A4U0TMR1"/>
<feature type="region of interest" description="Disordered" evidence="3">
    <location>
        <begin position="852"/>
        <end position="914"/>
    </location>
</feature>
<organism evidence="5 6">
    <name type="scientific">Salinomyces thailandicus</name>
    <dbReference type="NCBI Taxonomy" id="706561"/>
    <lineage>
        <taxon>Eukaryota</taxon>
        <taxon>Fungi</taxon>
        <taxon>Dikarya</taxon>
        <taxon>Ascomycota</taxon>
        <taxon>Pezizomycotina</taxon>
        <taxon>Dothideomycetes</taxon>
        <taxon>Dothideomycetidae</taxon>
        <taxon>Mycosphaerellales</taxon>
        <taxon>Teratosphaeriaceae</taxon>
        <taxon>Salinomyces</taxon>
    </lineage>
</organism>
<dbReference type="SMART" id="SM00317">
    <property type="entry name" value="SET"/>
    <property type="match status" value="1"/>
</dbReference>
<feature type="domain" description="SET" evidence="4">
    <location>
        <begin position="695"/>
        <end position="813"/>
    </location>
</feature>
<feature type="compositionally biased region" description="Acidic residues" evidence="3">
    <location>
        <begin position="564"/>
        <end position="576"/>
    </location>
</feature>
<dbReference type="GO" id="GO:0046976">
    <property type="term" value="F:histone H3K27 methyltransferase activity"/>
    <property type="evidence" value="ECO:0007669"/>
    <property type="project" value="TreeGrafter"/>
</dbReference>
<dbReference type="Proteomes" id="UP000308549">
    <property type="component" value="Unassembled WGS sequence"/>
</dbReference>
<feature type="region of interest" description="Disordered" evidence="3">
    <location>
        <begin position="19"/>
        <end position="42"/>
    </location>
</feature>
<feature type="region of interest" description="Disordered" evidence="3">
    <location>
        <begin position="283"/>
        <end position="306"/>
    </location>
</feature>
<feature type="compositionally biased region" description="Basic and acidic residues" evidence="3">
    <location>
        <begin position="896"/>
        <end position="914"/>
    </location>
</feature>
<dbReference type="Pfam" id="PF00856">
    <property type="entry name" value="SET"/>
    <property type="match status" value="1"/>
</dbReference>
<dbReference type="InterPro" id="IPR045318">
    <property type="entry name" value="EZH1/2-like"/>
</dbReference>
<feature type="compositionally biased region" description="Basic and acidic residues" evidence="3">
    <location>
        <begin position="868"/>
        <end position="882"/>
    </location>
</feature>
<dbReference type="PANTHER" id="PTHR45747">
    <property type="entry name" value="HISTONE-LYSINE N-METHYLTRANSFERASE E(Z)"/>
    <property type="match status" value="1"/>
</dbReference>
<dbReference type="Gene3D" id="2.170.270.10">
    <property type="entry name" value="SET domain"/>
    <property type="match status" value="1"/>
</dbReference>
<feature type="compositionally biased region" description="Acidic residues" evidence="3">
    <location>
        <begin position="943"/>
        <end position="965"/>
    </location>
</feature>
<name>A0A4U0TMR1_9PEZI</name>
<evidence type="ECO:0000256" key="3">
    <source>
        <dbReference type="SAM" id="MobiDB-lite"/>
    </source>
</evidence>
<evidence type="ECO:0000256" key="1">
    <source>
        <dbReference type="ARBA" id="ARBA00023015"/>
    </source>
</evidence>
<sequence length="990" mass="109886">MNELRRSDMLATMWAQSGDSGSAYMSASNAENDGLATSTEQAGQETFKALATEKNPTTNMETKDCDSEDRHALIKNAGDDHVTGPPESGAGLQIPGSGSAHAPASVRSPLHAHNDAHRAAYPLQHDMSNDRDTPDAQKVAAVKKSPAMDVVDCRANEHAAETTMEAQHPTTAPEMPATSDVRTHSRDRNEAEDRLAGFGIWREEDGDKVVALRTDDEGENQPFAAMSSAKQVEAVVGKHLEEQRSDNERQNRELLKQARLSVNNQPRHTKTSAKTKSTFSFANLKPLPLPPTCEDSRQSGAGSSAKAKNSFSFANLKPLKLLPDDKASRQSGAVKMISETFHPGGKSTKKTLVVQPTIITPKDDMPEYSYAVSIRNNFLAPNSTTLQHWPYFGDNFDYDEVEGLGEQYSLDVKDRPLKLLRLSQAEKYHPYADAALRELGLEWEDVIAFLLEAHPDVGNDPDALRALERRSESTAEEFCREHKRTAKVLSVLQPSTPDKLGKAAMLCDFFHKMAGLSLWHVARKYLFRSTPKDPVSDGNTLLDEMTCRVCLRFACPYHGEIEEWQESDDSDEEEGSNTEKKKRAITTDIVNPPNVNHRTRVAFSSYTDLPSAQDSDISIRKERRTLHYWEKNYKHSAEDRGPFYPCHHPGQSCRECDPDLCATCGVVEVLDPPNRYRDDLFNGRCRNAGIQLGVPKFTLLGNSGVHGFGLYVGEDVKQHEFVGEYKGEVITKNEAERRGAVYKHQKLSYLFSLNATQEIDSTYFGNKTRYINHAGPGKFNLYPRILLVNTVHRIALFAKRNITKGEELLFDYGPQFPDEELGGKSAYQPHVRNSDVVQQFWEVEHAEDATGLRRARKAAKSAVKGRSRKVEDGADGKVDKRRGGARGAGAGRKKTRVEATKLEDDDQRAQADDHISAGDRLAAFNVIDETGDDGVIMDVVQGAEEDEDDFEPEESGGEVSDESDESGAMLKRPAARGRQARRGNTGRKIK</sequence>
<feature type="compositionally biased region" description="Basic residues" evidence="3">
    <location>
        <begin position="973"/>
        <end position="990"/>
    </location>
</feature>
<feature type="region of interest" description="Disordered" evidence="3">
    <location>
        <begin position="564"/>
        <end position="583"/>
    </location>
</feature>
<protein>
    <recommendedName>
        <fullName evidence="4">SET domain-containing protein</fullName>
    </recommendedName>
</protein>
<feature type="region of interest" description="Disordered" evidence="3">
    <location>
        <begin position="161"/>
        <end position="189"/>
    </location>
</feature>
<evidence type="ECO:0000256" key="2">
    <source>
        <dbReference type="ARBA" id="ARBA00023163"/>
    </source>
</evidence>
<accession>A0A4U0TMR1</accession>
<gene>
    <name evidence="5" type="ORF">B0A50_07325</name>
</gene>
<keyword evidence="2" id="KW-0804">Transcription</keyword>
<feature type="region of interest" description="Disordered" evidence="3">
    <location>
        <begin position="77"/>
        <end position="106"/>
    </location>
</feature>
<dbReference type="GO" id="GO:0003682">
    <property type="term" value="F:chromatin binding"/>
    <property type="evidence" value="ECO:0007669"/>
    <property type="project" value="TreeGrafter"/>
</dbReference>
<evidence type="ECO:0000313" key="5">
    <source>
        <dbReference type="EMBL" id="TKA23268.1"/>
    </source>
</evidence>
<dbReference type="InterPro" id="IPR046341">
    <property type="entry name" value="SET_dom_sf"/>
</dbReference>
<comment type="caution">
    <text evidence="5">The sequence shown here is derived from an EMBL/GenBank/DDBJ whole genome shotgun (WGS) entry which is preliminary data.</text>
</comment>
<evidence type="ECO:0000259" key="4">
    <source>
        <dbReference type="PROSITE" id="PS50280"/>
    </source>
</evidence>